<dbReference type="InterPro" id="IPR011990">
    <property type="entry name" value="TPR-like_helical_dom_sf"/>
</dbReference>
<dbReference type="InterPro" id="IPR011659">
    <property type="entry name" value="WD40"/>
</dbReference>
<organism evidence="1 2">
    <name type="scientific">Carboxylicivirga marina</name>
    <dbReference type="NCBI Taxonomy" id="2800988"/>
    <lineage>
        <taxon>Bacteria</taxon>
        <taxon>Pseudomonadati</taxon>
        <taxon>Bacteroidota</taxon>
        <taxon>Bacteroidia</taxon>
        <taxon>Marinilabiliales</taxon>
        <taxon>Marinilabiliaceae</taxon>
        <taxon>Carboxylicivirga</taxon>
    </lineage>
</organism>
<dbReference type="Pfam" id="PF07676">
    <property type="entry name" value="PD40"/>
    <property type="match status" value="2"/>
</dbReference>
<gene>
    <name evidence="1" type="ORF">JIV24_08510</name>
</gene>
<keyword evidence="2" id="KW-1185">Reference proteome</keyword>
<dbReference type="SUPFAM" id="SSF48452">
    <property type="entry name" value="TPR-like"/>
    <property type="match status" value="1"/>
</dbReference>
<comment type="caution">
    <text evidence="1">The sequence shown here is derived from an EMBL/GenBank/DDBJ whole genome shotgun (WGS) entry which is preliminary data.</text>
</comment>
<protein>
    <submittedName>
        <fullName evidence="1">PD40 domain-containing protein</fullName>
    </submittedName>
</protein>
<evidence type="ECO:0000313" key="1">
    <source>
        <dbReference type="EMBL" id="MBK3517377.1"/>
    </source>
</evidence>
<name>A0ABS1HIA1_9BACT</name>
<reference evidence="1 2" key="1">
    <citation type="submission" date="2021-01" db="EMBL/GenBank/DDBJ databases">
        <title>Carboxyliciviraga sp.nov., isolated from coastal sediments.</title>
        <authorList>
            <person name="Lu D."/>
            <person name="Zhang T."/>
        </authorList>
    </citation>
    <scope>NUCLEOTIDE SEQUENCE [LARGE SCALE GENOMIC DNA]</scope>
    <source>
        <strain evidence="1 2">N1Y132</strain>
    </source>
</reference>
<dbReference type="Gene3D" id="2.120.10.30">
    <property type="entry name" value="TolB, C-terminal domain"/>
    <property type="match status" value="1"/>
</dbReference>
<dbReference type="RefSeq" id="WP_200464606.1">
    <property type="nucleotide sequence ID" value="NZ_JAENRR010000015.1"/>
</dbReference>
<evidence type="ECO:0000313" key="2">
    <source>
        <dbReference type="Proteomes" id="UP000605676"/>
    </source>
</evidence>
<dbReference type="Gene3D" id="1.25.40.10">
    <property type="entry name" value="Tetratricopeptide repeat domain"/>
    <property type="match status" value="1"/>
</dbReference>
<dbReference type="InterPro" id="IPR011042">
    <property type="entry name" value="6-blade_b-propeller_TolB-like"/>
</dbReference>
<proteinExistence type="predicted"/>
<sequence length="660" mass="75369">MQRIEIWDIYMINFGNRFILSVITFVIVLMVSAQDKKAQRQESKAYFKALNYVETDDYDKAIVAFKNIVSDSPAFVEAYLQLGLCYLNTNTGADSAIVVLQNGMGLLSANEQSQILGQDFFMALGKAYQVSLQPDSALLVYDELLSRLTEKDKGFKKEIELEMQNCENAKVFLANPIQLTITNLGEEVNSRYDDHSPLVNVYDDLLLFTSRRKGGKLPELVDGQYPEKVYYTERDTAAWEKAELLNVFFKNQEHESGLSLSADGNSLFIYRNDNEGKSIYVSYLENNEWTEPVKMPHPINSIASETHASISSDRSTLFFTSDREGGYGGIDIYMCKKDAYGRWGEARNLGPSVNTRFDEETSMIHPDGYTLYFASEGHNSMGRMDVFYTQMNADSTWSLPVNLGYPINTPDDDFFFLPTLDKSHAYYASARFNDNHGGSDIYRVEFDSAFEGELAVIEGQVSEDDLNKGSVRIMVTRMTDKRLIGDYRPDNNSGKYTMFLETGHEYAIEEMIETQKVGESMLNIESEMAYQTEKSVFSFEEIKMTPPLKRTIITLTLEEQNEAAVAAIEHEIQKIERAPYYTIQILALKRRPLFASLYLKGLDVDDIQVVKCKDGYSRYIYGAFPDYKAAKIRRNQILKLGKFEDSYVRRITEIDELRVE</sequence>
<dbReference type="Proteomes" id="UP000605676">
    <property type="component" value="Unassembled WGS sequence"/>
</dbReference>
<accession>A0ABS1HIA1</accession>
<dbReference type="EMBL" id="JAENRR010000015">
    <property type="protein sequence ID" value="MBK3517377.1"/>
    <property type="molecule type" value="Genomic_DNA"/>
</dbReference>
<dbReference type="SUPFAM" id="SSF82171">
    <property type="entry name" value="DPP6 N-terminal domain-like"/>
    <property type="match status" value="1"/>
</dbReference>